<keyword evidence="6" id="KW-0057">Aromatic amino acid biosynthesis</keyword>
<feature type="domain" description="Chorismate-utilising enzyme C-terminal" evidence="8">
    <location>
        <begin position="245"/>
        <end position="498"/>
    </location>
</feature>
<sequence length="520" mass="58591">MSGLENELGYVNLLSSGTRLQQIRLAYQLKNAIRNSSGNTIPIYKTINSDLITPVIAYLRLSEHAKNSFLLESVIGKDFNGRYSLLGANPSKTLVVGPGHELTGDPLIHLEKELKKTKYILEPEIPVLQVSGGAFGYIGYDCVQYFEPKTSCELEDTLGLPDSIFLLCDDLVVFDHLFKKYNVITHLRLPNGFNIDTDESQLEDIYNNSIKTIDSMISILNQDRVPLPKQDKIVLGNDFTFLTGQKRYEEMVNKMKEHIVKGDIFQAVPSQRISRPTSLHPFNVYRQLCTINPSPYMFYFDFESFQIVGASPEMLARVEKGKLYNHPIAGTVHRGKTEEEDKELANGLLADKKERAEHVMLVDLGRNDLNRVCKPGSVKVDKIMQPEYFSHVIHITSSISGDLRDDKTCFDAFRSTLPAGTLSGAPKVRAVQLIYEAEKQKRGVYGGAVGHFQYGGNMDTCIAIRTMVFKDGVAYIQAGGGIVYDSVPEHEWIETQNKSMSNIRTLRVAEEYYYNMQNNQ</sequence>
<proteinExistence type="inferred from homology"/>
<dbReference type="GO" id="GO:0000162">
    <property type="term" value="P:L-tryptophan biosynthetic process"/>
    <property type="evidence" value="ECO:0007669"/>
    <property type="project" value="UniProtKB-UniPathway"/>
</dbReference>
<comment type="pathway">
    <text evidence="1">Amino-acid biosynthesis; L-tryptophan biosynthesis; L-tryptophan from chorismate: step 1/5.</text>
</comment>
<dbReference type="UniPathway" id="UPA00035">
    <property type="reaction ID" value="UER00040"/>
</dbReference>
<accession>A0A1R1XWK5</accession>
<dbReference type="PRINTS" id="PR00095">
    <property type="entry name" value="ANTSNTHASEI"/>
</dbReference>
<dbReference type="Proteomes" id="UP000187283">
    <property type="component" value="Unassembled WGS sequence"/>
</dbReference>
<dbReference type="SUPFAM" id="SSF56322">
    <property type="entry name" value="ADC synthase"/>
    <property type="match status" value="1"/>
</dbReference>
<evidence type="ECO:0000256" key="7">
    <source>
        <dbReference type="ARBA" id="ARBA00023239"/>
    </source>
</evidence>
<evidence type="ECO:0000313" key="10">
    <source>
        <dbReference type="EMBL" id="OMJ18978.1"/>
    </source>
</evidence>
<dbReference type="GO" id="GO:0004049">
    <property type="term" value="F:anthranilate synthase activity"/>
    <property type="evidence" value="ECO:0007669"/>
    <property type="project" value="UniProtKB-EC"/>
</dbReference>
<dbReference type="InterPro" id="IPR006805">
    <property type="entry name" value="Anth_synth_I_N"/>
</dbReference>
<organism evidence="10 11">
    <name type="scientific">Smittium culicis</name>
    <dbReference type="NCBI Taxonomy" id="133412"/>
    <lineage>
        <taxon>Eukaryota</taxon>
        <taxon>Fungi</taxon>
        <taxon>Fungi incertae sedis</taxon>
        <taxon>Zoopagomycota</taxon>
        <taxon>Kickxellomycotina</taxon>
        <taxon>Harpellomycetes</taxon>
        <taxon>Harpellales</taxon>
        <taxon>Legeriomycetaceae</taxon>
        <taxon>Smittium</taxon>
    </lineage>
</organism>
<dbReference type="STRING" id="133412.A0A1R1XWK5"/>
<dbReference type="Pfam" id="PF00425">
    <property type="entry name" value="Chorismate_bind"/>
    <property type="match status" value="1"/>
</dbReference>
<dbReference type="InterPro" id="IPR005801">
    <property type="entry name" value="ADC_synthase"/>
</dbReference>
<keyword evidence="5" id="KW-0822">Tryptophan biosynthesis</keyword>
<reference evidence="10 11" key="1">
    <citation type="submission" date="2017-01" db="EMBL/GenBank/DDBJ databases">
        <authorList>
            <person name="Mah S.A."/>
            <person name="Swanson W.J."/>
            <person name="Moy G.W."/>
            <person name="Vacquier V.D."/>
        </authorList>
    </citation>
    <scope>NUCLEOTIDE SEQUENCE [LARGE SCALE GENOMIC DNA]</scope>
    <source>
        <strain evidence="10 11">GSMNP</strain>
    </source>
</reference>
<evidence type="ECO:0000256" key="1">
    <source>
        <dbReference type="ARBA" id="ARBA00004873"/>
    </source>
</evidence>
<dbReference type="InterPro" id="IPR005256">
    <property type="entry name" value="Anth_synth_I_PabB"/>
</dbReference>
<feature type="domain" description="Anthranilate synthase component I N-terminal" evidence="9">
    <location>
        <begin position="50"/>
        <end position="181"/>
    </location>
</feature>
<keyword evidence="7" id="KW-0456">Lyase</keyword>
<dbReference type="OrthoDB" id="1865897at2759"/>
<comment type="caution">
    <text evidence="10">The sequence shown here is derived from an EMBL/GenBank/DDBJ whole genome shotgun (WGS) entry which is preliminary data.</text>
</comment>
<evidence type="ECO:0000259" key="8">
    <source>
        <dbReference type="Pfam" id="PF00425"/>
    </source>
</evidence>
<dbReference type="PANTHER" id="PTHR11236">
    <property type="entry name" value="AMINOBENZOATE/ANTHRANILATE SYNTHASE"/>
    <property type="match status" value="1"/>
</dbReference>
<evidence type="ECO:0000256" key="2">
    <source>
        <dbReference type="ARBA" id="ARBA00009562"/>
    </source>
</evidence>
<name>A0A1R1XWK5_9FUNG</name>
<dbReference type="AlphaFoldDB" id="A0A1R1XWK5"/>
<comment type="similarity">
    <text evidence="2">Belongs to the anthranilate synthase component I family.</text>
</comment>
<dbReference type="PANTHER" id="PTHR11236:SF9">
    <property type="entry name" value="ANTHRANILATE SYNTHASE COMPONENT 1"/>
    <property type="match status" value="1"/>
</dbReference>
<evidence type="ECO:0000313" key="11">
    <source>
        <dbReference type="Proteomes" id="UP000187283"/>
    </source>
</evidence>
<keyword evidence="11" id="KW-1185">Reference proteome</keyword>
<evidence type="ECO:0000259" key="9">
    <source>
        <dbReference type="Pfam" id="PF04715"/>
    </source>
</evidence>
<evidence type="ECO:0000256" key="4">
    <source>
        <dbReference type="ARBA" id="ARBA00022605"/>
    </source>
</evidence>
<evidence type="ECO:0000256" key="5">
    <source>
        <dbReference type="ARBA" id="ARBA00022822"/>
    </source>
</evidence>
<protein>
    <recommendedName>
        <fullName evidence="3">anthranilate synthase</fullName>
        <ecNumber evidence="3">4.1.3.27</ecNumber>
    </recommendedName>
</protein>
<evidence type="ECO:0000256" key="6">
    <source>
        <dbReference type="ARBA" id="ARBA00023141"/>
    </source>
</evidence>
<gene>
    <name evidence="10" type="ORF">AYI70_g5020</name>
</gene>
<keyword evidence="4" id="KW-0028">Amino-acid biosynthesis</keyword>
<dbReference type="EMBL" id="LSSN01001609">
    <property type="protein sequence ID" value="OMJ18978.1"/>
    <property type="molecule type" value="Genomic_DNA"/>
</dbReference>
<dbReference type="InterPro" id="IPR019999">
    <property type="entry name" value="Anth_synth_I-like"/>
</dbReference>
<evidence type="ECO:0000256" key="3">
    <source>
        <dbReference type="ARBA" id="ARBA00012266"/>
    </source>
</evidence>
<dbReference type="EC" id="4.1.3.27" evidence="3"/>
<dbReference type="InterPro" id="IPR015890">
    <property type="entry name" value="Chorismate_C"/>
</dbReference>
<dbReference type="Pfam" id="PF04715">
    <property type="entry name" value="Anth_synt_I_N"/>
    <property type="match status" value="1"/>
</dbReference>
<dbReference type="NCBIfam" id="TIGR00564">
    <property type="entry name" value="trpE_most"/>
    <property type="match status" value="1"/>
</dbReference>
<dbReference type="Gene3D" id="3.60.120.10">
    <property type="entry name" value="Anthranilate synthase"/>
    <property type="match status" value="1"/>
</dbReference>